<dbReference type="KEGG" id="fbe:FF125_05145"/>
<dbReference type="InterPro" id="IPR050709">
    <property type="entry name" value="Biotin_Carboxyl_Carrier/Decarb"/>
</dbReference>
<evidence type="ECO:0000256" key="1">
    <source>
        <dbReference type="ARBA" id="ARBA00023267"/>
    </source>
</evidence>
<keyword evidence="1" id="KW-0092">Biotin</keyword>
<accession>A0A5B7TQX9</accession>
<dbReference type="PROSITE" id="PS00188">
    <property type="entry name" value="BIOTIN"/>
    <property type="match status" value="1"/>
</dbReference>
<dbReference type="CDD" id="cd06850">
    <property type="entry name" value="biotinyl_domain"/>
    <property type="match status" value="1"/>
</dbReference>
<proteinExistence type="predicted"/>
<keyword evidence="4" id="KW-1185">Reference proteome</keyword>
<evidence type="ECO:0000259" key="2">
    <source>
        <dbReference type="PROSITE" id="PS50968"/>
    </source>
</evidence>
<feature type="domain" description="Lipoyl-binding" evidence="2">
    <location>
        <begin position="85"/>
        <end position="161"/>
    </location>
</feature>
<name>A0A5B7TQX9_9FLAO</name>
<gene>
    <name evidence="3" type="ORF">FF125_05145</name>
</gene>
<reference evidence="3 4" key="1">
    <citation type="submission" date="2019-05" db="EMBL/GenBank/DDBJ databases">
        <title>Algicella ahnfeltiae gen. nov., sp. nov., a novel marine bacterium of the family Flavobacteriaceae isolated from a red alga.</title>
        <authorList>
            <person name="Nedashkovskaya O.I."/>
            <person name="Kukhlevskiy A.D."/>
            <person name="Kim S.-G."/>
            <person name="Zhukova N.V."/>
            <person name="Mikhailov V.V."/>
        </authorList>
    </citation>
    <scope>NUCLEOTIDE SEQUENCE [LARGE SCALE GENOMIC DNA]</scope>
    <source>
        <strain evidence="3 4">10Alg115</strain>
    </source>
</reference>
<dbReference type="PROSITE" id="PS50968">
    <property type="entry name" value="BIOTINYL_LIPOYL"/>
    <property type="match status" value="1"/>
</dbReference>
<protein>
    <submittedName>
        <fullName evidence="3">Biotin/lipoyl-binding protein</fullName>
    </submittedName>
</protein>
<dbReference type="RefSeq" id="WP_138948774.1">
    <property type="nucleotide sequence ID" value="NZ_CP040749.1"/>
</dbReference>
<dbReference type="EMBL" id="CP040749">
    <property type="protein sequence ID" value="QCX37851.1"/>
    <property type="molecule type" value="Genomic_DNA"/>
</dbReference>
<evidence type="ECO:0000313" key="3">
    <source>
        <dbReference type="EMBL" id="QCX37851.1"/>
    </source>
</evidence>
<dbReference type="PANTHER" id="PTHR45266:SF3">
    <property type="entry name" value="OXALOACETATE DECARBOXYLASE ALPHA CHAIN"/>
    <property type="match status" value="1"/>
</dbReference>
<dbReference type="SUPFAM" id="SSF51230">
    <property type="entry name" value="Single hybrid motif"/>
    <property type="match status" value="1"/>
</dbReference>
<dbReference type="InterPro" id="IPR001882">
    <property type="entry name" value="Biotin_BS"/>
</dbReference>
<dbReference type="PANTHER" id="PTHR45266">
    <property type="entry name" value="OXALOACETATE DECARBOXYLASE ALPHA CHAIN"/>
    <property type="match status" value="1"/>
</dbReference>
<dbReference type="Proteomes" id="UP000306229">
    <property type="component" value="Chromosome"/>
</dbReference>
<dbReference type="FunFam" id="2.40.50.100:FF:000003">
    <property type="entry name" value="Acetyl-CoA carboxylase biotin carboxyl carrier protein"/>
    <property type="match status" value="1"/>
</dbReference>
<dbReference type="Gene3D" id="2.40.50.100">
    <property type="match status" value="1"/>
</dbReference>
<dbReference type="Pfam" id="PF00364">
    <property type="entry name" value="Biotin_lipoyl"/>
    <property type="match status" value="1"/>
</dbReference>
<dbReference type="InterPro" id="IPR011053">
    <property type="entry name" value="Single_hybrid_motif"/>
</dbReference>
<dbReference type="AlphaFoldDB" id="A0A5B7TQX9"/>
<dbReference type="OrthoDB" id="9812676at2"/>
<dbReference type="InterPro" id="IPR000089">
    <property type="entry name" value="Biotin_lipoyl"/>
</dbReference>
<sequence length="162" mass="18134">MSTNYKVNANKTFEFDITKAAVLSLDAIEVAEGKYHLLQNHQPYHIEILKSDFNKKKYIIKVNNNTFELDINDDLDKLINEMGFATSSKKTVDSIKAPMPGLILEINVEEGQNVQENDPLLILEAMKMENVITSPHDGIIKTITAIKGDTVEKGSVLIEFAP</sequence>
<organism evidence="3 4">
    <name type="scientific">Aureibaculum algae</name>
    <dbReference type="NCBI Taxonomy" id="2584122"/>
    <lineage>
        <taxon>Bacteria</taxon>
        <taxon>Pseudomonadati</taxon>
        <taxon>Bacteroidota</taxon>
        <taxon>Flavobacteriia</taxon>
        <taxon>Flavobacteriales</taxon>
        <taxon>Flavobacteriaceae</taxon>
        <taxon>Aureibaculum</taxon>
    </lineage>
</organism>
<evidence type="ECO:0000313" key="4">
    <source>
        <dbReference type="Proteomes" id="UP000306229"/>
    </source>
</evidence>